<feature type="compositionally biased region" description="Polar residues" evidence="7">
    <location>
        <begin position="4025"/>
        <end position="4035"/>
    </location>
</feature>
<dbReference type="Gene3D" id="1.20.5.420">
    <property type="entry name" value="Immunoglobulin FC, subunit C"/>
    <property type="match status" value="1"/>
</dbReference>
<feature type="region of interest" description="Disordered" evidence="7">
    <location>
        <begin position="4824"/>
        <end position="4850"/>
    </location>
</feature>
<evidence type="ECO:0000259" key="8">
    <source>
        <dbReference type="PROSITE" id="PS50847"/>
    </source>
</evidence>
<keyword evidence="4" id="KW-0732">Signal</keyword>
<evidence type="ECO:0000256" key="2">
    <source>
        <dbReference type="ARBA" id="ARBA00022512"/>
    </source>
</evidence>
<evidence type="ECO:0000313" key="9">
    <source>
        <dbReference type="EMBL" id="CYV51640.1"/>
    </source>
</evidence>
<dbReference type="NCBIfam" id="TIGR01168">
    <property type="entry name" value="YSIRK_signal"/>
    <property type="match status" value="1"/>
</dbReference>
<comment type="subcellular location">
    <subcellularLocation>
        <location evidence="1">Secreted</location>
    </subcellularLocation>
</comment>
<dbReference type="InterPro" id="IPR005877">
    <property type="entry name" value="YSIRK_signal_dom"/>
</dbReference>
<feature type="compositionally biased region" description="Polar residues" evidence="7">
    <location>
        <begin position="3824"/>
        <end position="3835"/>
    </location>
</feature>
<dbReference type="InterPro" id="IPR059100">
    <property type="entry name" value="TSP3_bac"/>
</dbReference>
<organism evidence="9 10">
    <name type="scientific">Streptococcus suis</name>
    <dbReference type="NCBI Taxonomy" id="1307"/>
    <lineage>
        <taxon>Bacteria</taxon>
        <taxon>Bacillati</taxon>
        <taxon>Bacillota</taxon>
        <taxon>Bacilli</taxon>
        <taxon>Lactobacillales</taxon>
        <taxon>Streptococcaceae</taxon>
        <taxon>Streptococcus</taxon>
    </lineage>
</organism>
<dbReference type="InterPro" id="IPR044024">
    <property type="entry name" value="aRib"/>
</dbReference>
<dbReference type="Proteomes" id="UP000073388">
    <property type="component" value="Unassembled WGS sequence"/>
</dbReference>
<sequence length="4985" mass="525227">MNLFKIKRNKLNRQEAFNFEKRSRFGIRKLTIGVVSLAIGSGMVLNAAEQVYAGTDFDSGEIRHVRNGSPKEMAEGSAVPGTIAEKANYRDYKIETVPVVENGVQYVDVTLTFNERGRAYSKNRFYVFNMPSSLYEPKVITREVYQQAVQESQSSVGSQTYTDYKIVASQKISTLTTSGWREEPTNVAPGTDRWGVNYRYINGNPESSDYNKGNNTMRQIIGPGNNNSGEAISWIYTSKGAYDGDWDRLISHSFDGKAEVVNNFKNKSNSIYIEQARHSREKVVYKFRARVKDPNADMNFIFGMNEMIANGHANFVAKYGKTPDNRKYSERFSVNTPAKITVDNTSNLTRDNKLAIIAKIKEANSSLFSTDNSLKTPILEEPVEGDIPTNGTGNITLRYTDGSTATIPVANTVRQKVVATNNPAPKVVTALTHDTAKNSATKTENGQRTRIQLPDKLGVTDLGQIANPAAKIDPVNRATTAENLWNAQLNALRAKNLGTGGTFATNTYINNIGSASDPTENNGLYDMSATSRFALSLKKSSTGQIEGILVKGPNADNNAQVDVGLITADMLFKNVSSIEPARQSARQEIDNLGNIDGKDGWKNEINNAGTEAEIQAVVDKAKRTKAEFDKKKDAVKAKIDALTTLTPEQKEQFKQRVDNTTQSHMLEVPYEDAKKAGLAKEKEQAIALINSLEHLPATGSPSKQESIEWINDPWIVPDSATLNNEVTDALINNAKFKAKKELDAMNPAPSNLAELKRQIDAVTRDTAKAQGKTGQEIIEAIVEKAKTDALKEQAKKDIAAVPGLSAEKKKEYQDKVDAATNVRDLEQIVSEAKAHAEYETAKQTIQGLPNLNNAQKEALLASLDDDKTQAGIAATLDEARQQDSDMARLKELQDQAEQLKNSSAYRDGQPDKKKTLDDALNASKLITPSNGQRPTVDLGQMIRNLEDGIKGLGQNPVARTVDKSSLNAEIQRDSSVKAQNNYSYQFATESKKQAYETALQEAQNVANNQQATQDQVNAATDKLRNARLALDGHAPDRVQDTTPPVLEGDKMTAYSDVSVHGVSTVGRKVPRPNQSTTVDEYGENSTSLVELILKDDESDIDINSITFEEASLAQLRSVGLQFVKYDSQKENGAVGYFTTIEENGIVKFTGSGNLKLYFTVANSDGATSQRLEYRYTLKDDIAPTATPTEHVLIRGQEATVSIPIEDNSLFGTGGGVSTGTMSIRPANNTTDPLTPTILNFTNGNSPQAFTISIPENSPEFMFGSENYGKRSHTGTVSLVANPSQTLERTTYKFRLADGNKPHTTAEKVSFTDITFTVVERLVAPEESAKVSVNNPSRLTEDEKNAIKQAVKNANPHIAAIDGNAGGVADKQVKIDVANDGRVTVTYPHGGKTDSLEANLVTKENRAPIAHVEEFGPKRQVTGNQIPDSNPNDRNRPTVFVFANQAIPTGREGLTREVLETKNMGFLKMTDPDGDTLREVNITNINSASIGIKVSPNGTLSGTPTSVLNPGQGWVAMVKPVDQHGKQGNPVYFHFRAYTDKLVADAETNPVAGTYGQAVRDQDIFSKLTIDARSRDTAVPETFTVPDGSNPAEKAQYTRTITGYSSTNNGQGVTTVKNGVAGLPTQGTYYAEVTTTNIWGQTIKNYVKVVYALLTDTLNPQAPTTPVNIQGDTVQDSEKPRIIQALKDANPSITFPETTRFEVAGDGTVTIIYPDDSTATPSRDTVRVPTESNPAPTFGDFGVNTTVGSSTYKTIFVFGAKTNGSEVVEYAPDFVPDNATGGIPVQDNTSIAKVELIGIDNENKVTNTGIAFTPEGKLLGEFDRNQSTNLVRNGINSVWHHRIKATDNGNPAKSAITSTIRFQAYRVEKTDETAIAKVYGTALTQDELTNKLRVAVSSGMTVPADNHSHKVAGYTPENGQFTAITNISELPTSGNYTVKMETTNVYGQTIVNNIAVDYNEQKDVIEPIAPTQQALIDGAAPTTDADKTALINALKEANKTPEGTSKFPENTRFDVAENGAVTITYPDNSSETVTVPFKQKDSAQHTPVVAETPINSAATAGTELTETERNAVKAAVTVPNFPAGDRQPTVTVPADARVTDGTNGNTGKPVVVVTVNYPDGSSENVEVPVKQRDNAKYEATVSNPDTPAAIKASHETGTQITDQADKDAILAKVSVPTGSKGTPSLDQNPVVEERDGKPVVKVTVTYPDQTTDTVYVPVDQKDNETHNPTAPAEAVKLDAPATANSTLSDDDKNAIKAAVTVPANSGGQVSLPEDAKVELVGDKPVVKATVTYPDGTTDIVDVPVVQKDSTKYDATASTTPVPLDSPVTPGQTLSAEEREALKFGVNVPAGSNGEIHVPENAAVKLDGDKPVVEAEVRYPDGTVDKVQVPVRQYDRAVYTPNLVEAKEVPISVEPTNDTQIASPDDAAILANVDVPAATPDGTKPEVTKTIASPVKDGTGANQGKKVVEVEITYPDKSKEKIEVPVKHADNQVHNPEAPTKPVQLDVAATSDTSLSDADKQAVKDAVTIPQGSGGVASLPEDAKVVDRNGTPVVPVTVTYPDGTTETVDVPVVQKDSTKHTPVLTEANSPVLTDTPAKANEPVQETDKAAIAAKVDKKTLPQGTETKVPDDAVVELENGKPVVPVLVSYPDGTSEIIKVPVDQKDDLTYNPTAPNKDNAVAITSPQTPGTEITDPTDKAAILDSVTVPAVDGGQAPRVTKEITSPVTEGPDGPYVTVTVTYPDDTSETVNVPVNQKDNETHNPTVPETAVQVDAPAVQDGTLSEDDKKAVKDAVTIPEGSGGQASLPADAKVIDRNGTPVVPVTVTYPDNTTDTVYVPVVQKDSVKHTPSLTDADQPVLTDTPAKAETPVQDTDKAAIAAKVDLSKLPENTTAKVPDGAKVELDGDKPVVPVLVSYPDGTSEIIKVPVDQKDSETYTPTAPAAEAPVAITGSDAPDAPIAEADKPAILNSVTVPAVDGGQAPKVTKEITSPVKVVDGKAFVEVTVTYPDKTSEVIPVPVNQKDNEANTPTVTAPEKPAPISLPVAENTPVETDADKKLITDKVNVAGLPNPPQSVKVAEPAKVVLDQAGNPVVNVEVTYPDGTKDIVPVPVKQADNQTNTPSLKDPEVGKPAEVLVAIDPTPGVAINNPMDKEAIAAKVDLSKLPAGTTAEVADGAVVANDPLTNKPVVPVTVTYPDGTSETINVPVKQADNLAMDPSLKDTNPVPILTEATVGLTVSDKANLDAIVAKVDPKTGKAEVVNNTIVAGKEDGPHAGQPVVNVLVTYPDGTQDTIEVPVKQADNVVKEPSLTDQTPVPIQAAATTGTTVPADDKQAILAKVKVPEGANATIADDATVVREDGQPVVPVTVTYPDGTTDTISVPVKRADNSKYTPSQVTDPVQVDAATAPGTAITSQDDKDAIIAAVPVPKVAAGEKAPVVSLPENPQVEVVNAQPVVKAIVTYADGTTDTVDVPIVQKVSATKEPSLKETEPGKLAQAVITENPTAGKAITDPADQKAILDKVVVPEGGKASIADDAVVEMDGDQPVLPVTVTYTDGSKDIIKVPVKQADNVAKEPSLKSQTPVGVMDAPAVGAQVEEPADLEAIKNNVDTKGGTASIEDPTIVEGPNNQPAVAVKVTYPDGTADTILVPIKTADNVTYTPVLKSTDPVLVSVATDNGTAVPEADQAKILANVDVPALTADGDKPAVDLSIENPVVLQKNGQAGVEVTVTYQDGSKDKIFVPVDTDTDKDGFSNKEEEKAGTNATDPSSTPAGQDSAGRLTPGLTEPVEVKNPDKLTDAEKEAVKKAVEDSNDLPAGTTVSVANDGTVTVTYPDNSTDTIKPKDAVTQFVDTDGDGISDRQETENGTDPSKVDSDNDGFSDKEEVERGTDPTKADSKPASSETDTDGDGISNEDEVARGTDPNKSDTDGDGFSDQEEITAGSNPTKADSTPANVDKDGDGFTDTEEAAAGTDANNPASTPAGQDSADRLNPGLTEPVEVKNPDKLTDAEKESVKKAVEDSNDLPEGTEVTVSDNGTVTVTYPDKSADTIQPTDTVKAAKPVSETPVAPSKPEVTATDSGAVVVTPPTDNVTNLDITFTPEGASQPVTVVVSKDENGIWTAPADSGLVINSDGTITIPAEKVADGTAVTVVAENGSISSPEVGSTVVPVPAVTPETPVAPSKPEVTATDSGAVVVTPPTDNVTNLDITFTPEGSSQPVTVVVSKDATGTWTAPADSGLVVNPDGTITIPAENVADGTAVTVVAENGSVSSPEVGSAVVPVPTPELPAIPAKPTSVTNADGSVTIVPPVENVTGLDITFTPEGATEPVTVTLGKDATGTWTAPADSGLVVNPDGTITIPADRLADGTEGQVGLVAKNGDLTSNDPAPQVPETPAKSSVETNENGSVTIVPPVENVTGIDITFTPEGASQPVTVVVSKDATGAWTAPADSGLVVNPDGTITIPADKVADGTAVSVVTKNGQVPSDEASATYVPAKPASTDTPVVEVPATPSLALDGSGNVLITPPAENATSLDITFTPAGSETPITVTANKDATGNWILPETSIAVVNPDGTISISTSEMEGGTAVSVVAKNEGVPSSQAATLLVQPKQTAEELAPTVKKPIAVEDASKLTDAEKKELEDVVRKDNVLPEGTEVSVADDGTVTVTYPDKSTDTILPTKTVMDAQNGKGTSHSLPAYDLTADEDKDGFTNEEELKQGSNVADAKSVPAGKSSAERLTPTNDLAVKVKDLTKLSDAEKETVETAIRKDKDLPEGTQIEVANDGSVTITYPDGSIGRLPADQTVLQVAHGEGTSHSLPAYDLTADEDKDGFTNEEELKQGSNVADAKSVPAGKSSAERLTPTNDLAVKVKDLTKLTDAEKKAVETAIRKNNTLPEGTQIEVANDGSVTITYPDGSVDQIVATKVVATDSTVSPDSGVSQSSGTTKVLPGSASSTRAAKKPLPATGENGSPILVLSGLALLAGVAMFRKAKREDEN</sequence>
<feature type="compositionally biased region" description="Polar residues" evidence="7">
    <location>
        <begin position="2745"/>
        <end position="2762"/>
    </location>
</feature>
<dbReference type="Pfam" id="PF08428">
    <property type="entry name" value="Rib"/>
    <property type="match status" value="7"/>
</dbReference>
<evidence type="ECO:0000256" key="4">
    <source>
        <dbReference type="ARBA" id="ARBA00022729"/>
    </source>
</evidence>
<evidence type="ECO:0000256" key="1">
    <source>
        <dbReference type="ARBA" id="ARBA00004613"/>
    </source>
</evidence>
<feature type="compositionally biased region" description="Polar residues" evidence="7">
    <location>
        <begin position="3936"/>
        <end position="3948"/>
    </location>
</feature>
<dbReference type="InterPro" id="IPR019931">
    <property type="entry name" value="LPXTG_anchor"/>
</dbReference>
<reference evidence="9 10" key="1">
    <citation type="submission" date="2016-02" db="EMBL/GenBank/DDBJ databases">
        <authorList>
            <consortium name="Pathogen Informatics"/>
        </authorList>
    </citation>
    <scope>NUCLEOTIDE SEQUENCE [LARGE SCALE GENOMIC DNA]</scope>
    <source>
        <strain evidence="9 10">LSS99</strain>
    </source>
</reference>
<dbReference type="InterPro" id="IPR002988">
    <property type="entry name" value="GA_module"/>
</dbReference>
<feature type="region of interest" description="Disordered" evidence="7">
    <location>
        <begin position="2743"/>
        <end position="2762"/>
    </location>
</feature>
<feature type="domain" description="Gram-positive cocci surface proteins LPxTG" evidence="8">
    <location>
        <begin position="4951"/>
        <end position="4985"/>
    </location>
</feature>
<dbReference type="NCBIfam" id="TIGR01167">
    <property type="entry name" value="LPXTG_anchor"/>
    <property type="match status" value="1"/>
</dbReference>
<dbReference type="Gene3D" id="1.20.120.1850">
    <property type="entry name" value="Ebh helix bundles repeating unit (S and A modules)"/>
    <property type="match status" value="2"/>
</dbReference>
<dbReference type="Pfam" id="PF18884">
    <property type="entry name" value="TSP3_bac"/>
    <property type="match status" value="6"/>
</dbReference>
<evidence type="ECO:0000256" key="3">
    <source>
        <dbReference type="ARBA" id="ARBA00022525"/>
    </source>
</evidence>
<feature type="compositionally biased region" description="Polar residues" evidence="7">
    <location>
        <begin position="3758"/>
        <end position="3769"/>
    </location>
</feature>
<feature type="compositionally biased region" description="Acidic residues" evidence="7">
    <location>
        <begin position="3924"/>
        <end position="3933"/>
    </location>
</feature>
<feature type="compositionally biased region" description="Basic and acidic residues" evidence="7">
    <location>
        <begin position="3742"/>
        <end position="3756"/>
    </location>
</feature>
<feature type="compositionally biased region" description="Acidic residues" evidence="7">
    <location>
        <begin position="3899"/>
        <end position="3910"/>
    </location>
</feature>
<evidence type="ECO:0000313" key="10">
    <source>
        <dbReference type="Proteomes" id="UP000073388"/>
    </source>
</evidence>
<dbReference type="Pfam" id="PF00746">
    <property type="entry name" value="Gram_pos_anchor"/>
    <property type="match status" value="1"/>
</dbReference>
<feature type="region of interest" description="Disordered" evidence="7">
    <location>
        <begin position="4918"/>
        <end position="4958"/>
    </location>
</feature>
<dbReference type="Pfam" id="PF18938">
    <property type="entry name" value="aRib"/>
    <property type="match status" value="9"/>
</dbReference>
<feature type="region of interest" description="Disordered" evidence="7">
    <location>
        <begin position="3824"/>
        <end position="4073"/>
    </location>
</feature>
<feature type="compositionally biased region" description="Polar residues" evidence="7">
    <location>
        <begin position="4918"/>
        <end position="4945"/>
    </location>
</feature>
<evidence type="ECO:0000256" key="6">
    <source>
        <dbReference type="ARBA" id="ARBA00023088"/>
    </source>
</evidence>
<accession>A0A0Z8JD02</accession>
<keyword evidence="3" id="KW-0964">Secreted</keyword>
<proteinExistence type="predicted"/>
<evidence type="ECO:0000256" key="7">
    <source>
        <dbReference type="SAM" id="MobiDB-lite"/>
    </source>
</evidence>
<feature type="region of interest" description="Disordered" evidence="7">
    <location>
        <begin position="3018"/>
        <end position="3041"/>
    </location>
</feature>
<name>A0A0Z8JD02_STRSU</name>
<dbReference type="Gene3D" id="3.10.20.890">
    <property type="match status" value="14"/>
</dbReference>
<feature type="compositionally biased region" description="Basic and acidic residues" evidence="7">
    <location>
        <begin position="3993"/>
        <end position="4014"/>
    </location>
</feature>
<protein>
    <submittedName>
        <fullName evidence="9">C protein alpha-antigen</fullName>
    </submittedName>
</protein>
<feature type="region of interest" description="Disordered" evidence="7">
    <location>
        <begin position="4705"/>
        <end position="4727"/>
    </location>
</feature>
<feature type="compositionally biased region" description="Polar residues" evidence="7">
    <location>
        <begin position="2670"/>
        <end position="2688"/>
    </location>
</feature>
<feature type="region of interest" description="Disordered" evidence="7">
    <location>
        <begin position="3736"/>
        <end position="3792"/>
    </location>
</feature>
<feature type="compositionally biased region" description="Basic and acidic residues" evidence="7">
    <location>
        <begin position="3911"/>
        <end position="3923"/>
    </location>
</feature>
<keyword evidence="5" id="KW-0106">Calcium</keyword>
<dbReference type="InterPro" id="IPR059115">
    <property type="entry name" value="Rib"/>
</dbReference>
<evidence type="ECO:0000256" key="5">
    <source>
        <dbReference type="ARBA" id="ARBA00022837"/>
    </source>
</evidence>
<feature type="compositionally biased region" description="Basic and acidic residues" evidence="7">
    <location>
        <begin position="3866"/>
        <end position="3892"/>
    </location>
</feature>
<feature type="region of interest" description="Disordered" evidence="7">
    <location>
        <begin position="4370"/>
        <end position="4396"/>
    </location>
</feature>
<dbReference type="Pfam" id="PF07554">
    <property type="entry name" value="FIVAR"/>
    <property type="match status" value="2"/>
</dbReference>
<dbReference type="Pfam" id="PF04650">
    <property type="entry name" value="YSIRK_signal"/>
    <property type="match status" value="1"/>
</dbReference>
<dbReference type="EMBL" id="FIIX01000001">
    <property type="protein sequence ID" value="CYV51640.1"/>
    <property type="molecule type" value="Genomic_DNA"/>
</dbReference>
<dbReference type="Pfam" id="PF01468">
    <property type="entry name" value="GA"/>
    <property type="match status" value="4"/>
</dbReference>
<gene>
    <name evidence="9" type="primary">bca</name>
    <name evidence="9" type="ORF">ERS132461_00001</name>
</gene>
<keyword evidence="2" id="KW-0134">Cell wall</keyword>
<dbReference type="PROSITE" id="PS50847">
    <property type="entry name" value="GRAM_POS_ANCHORING"/>
    <property type="match status" value="1"/>
</dbReference>
<keyword evidence="6" id="KW-0572">Peptidoglycan-anchor</keyword>
<feature type="region of interest" description="Disordered" evidence="7">
    <location>
        <begin position="2670"/>
        <end position="2690"/>
    </location>
</feature>